<dbReference type="Pfam" id="PF14659">
    <property type="entry name" value="Phage_int_SAM_3"/>
    <property type="match status" value="1"/>
</dbReference>
<dbReference type="InterPro" id="IPR044068">
    <property type="entry name" value="CB"/>
</dbReference>
<evidence type="ECO:0000256" key="2">
    <source>
        <dbReference type="ARBA" id="ARBA00008857"/>
    </source>
</evidence>
<feature type="domain" description="Tyr recombinase" evidence="7">
    <location>
        <begin position="180"/>
        <end position="378"/>
    </location>
</feature>
<dbReference type="GO" id="GO:0015074">
    <property type="term" value="P:DNA integration"/>
    <property type="evidence" value="ECO:0007669"/>
    <property type="project" value="UniProtKB-KW"/>
</dbReference>
<keyword evidence="10" id="KW-1185">Reference proteome</keyword>
<dbReference type="InterPro" id="IPR004107">
    <property type="entry name" value="Integrase_SAM-like_N"/>
</dbReference>
<dbReference type="SUPFAM" id="SSF56349">
    <property type="entry name" value="DNA breaking-rejoining enzymes"/>
    <property type="match status" value="1"/>
</dbReference>
<evidence type="ECO:0000256" key="5">
    <source>
        <dbReference type="ARBA" id="ARBA00023172"/>
    </source>
</evidence>
<dbReference type="OrthoDB" id="9785687at2"/>
<comment type="function">
    <text evidence="1">Site-specific tyrosine recombinase, which acts by catalyzing the cutting and rejoining of the recombining DNA molecules.</text>
</comment>
<gene>
    <name evidence="9" type="ORF">SAMN05660706_13552</name>
</gene>
<evidence type="ECO:0000256" key="6">
    <source>
        <dbReference type="PROSITE-ProRule" id="PRU01248"/>
    </source>
</evidence>
<dbReference type="InterPro" id="IPR050090">
    <property type="entry name" value="Tyrosine_recombinase_XerCD"/>
</dbReference>
<dbReference type="InterPro" id="IPR010998">
    <property type="entry name" value="Integrase_recombinase_N"/>
</dbReference>
<dbReference type="EMBL" id="FOYM01000035">
    <property type="protein sequence ID" value="SFR15428.1"/>
    <property type="molecule type" value="Genomic_DNA"/>
</dbReference>
<dbReference type="RefSeq" id="WP_092487001.1">
    <property type="nucleotide sequence ID" value="NZ_FOYM01000035.1"/>
</dbReference>
<comment type="similarity">
    <text evidence="2">Belongs to the 'phage' integrase family.</text>
</comment>
<keyword evidence="5" id="KW-0233">DNA recombination</keyword>
<reference evidence="10" key="1">
    <citation type="submission" date="2016-10" db="EMBL/GenBank/DDBJ databases">
        <authorList>
            <person name="Varghese N."/>
            <person name="Submissions S."/>
        </authorList>
    </citation>
    <scope>NUCLEOTIDE SEQUENCE [LARGE SCALE GENOMIC DNA]</scope>
    <source>
        <strain evidence="10">DSM 3669</strain>
    </source>
</reference>
<evidence type="ECO:0000256" key="4">
    <source>
        <dbReference type="ARBA" id="ARBA00023125"/>
    </source>
</evidence>
<feature type="domain" description="Core-binding (CB)" evidence="8">
    <location>
        <begin position="64"/>
        <end position="155"/>
    </location>
</feature>
<evidence type="ECO:0000313" key="10">
    <source>
        <dbReference type="Proteomes" id="UP000199584"/>
    </source>
</evidence>
<dbReference type="InterPro" id="IPR013762">
    <property type="entry name" value="Integrase-like_cat_sf"/>
</dbReference>
<name>A0A1I6ED18_9FIRM</name>
<organism evidence="9 10">
    <name type="scientific">Desulfoscipio geothermicus DSM 3669</name>
    <dbReference type="NCBI Taxonomy" id="1121426"/>
    <lineage>
        <taxon>Bacteria</taxon>
        <taxon>Bacillati</taxon>
        <taxon>Bacillota</taxon>
        <taxon>Clostridia</taxon>
        <taxon>Eubacteriales</taxon>
        <taxon>Desulfallaceae</taxon>
        <taxon>Desulfoscipio</taxon>
    </lineage>
</organism>
<evidence type="ECO:0000256" key="3">
    <source>
        <dbReference type="ARBA" id="ARBA00022908"/>
    </source>
</evidence>
<keyword evidence="3" id="KW-0229">DNA integration</keyword>
<dbReference type="CDD" id="cd01189">
    <property type="entry name" value="INT_ICEBs1_C_like"/>
    <property type="match status" value="1"/>
</dbReference>
<dbReference type="PANTHER" id="PTHR30349">
    <property type="entry name" value="PHAGE INTEGRASE-RELATED"/>
    <property type="match status" value="1"/>
</dbReference>
<protein>
    <submittedName>
        <fullName evidence="9">Site-specific recombinase XerD</fullName>
    </submittedName>
</protein>
<dbReference type="Pfam" id="PF14657">
    <property type="entry name" value="Arm-DNA-bind_4"/>
    <property type="match status" value="1"/>
</dbReference>
<evidence type="ECO:0000259" key="8">
    <source>
        <dbReference type="PROSITE" id="PS51900"/>
    </source>
</evidence>
<keyword evidence="4 6" id="KW-0238">DNA-binding</keyword>
<dbReference type="Proteomes" id="UP000199584">
    <property type="component" value="Unassembled WGS sequence"/>
</dbReference>
<dbReference type="InterPro" id="IPR002104">
    <property type="entry name" value="Integrase_catalytic"/>
</dbReference>
<dbReference type="PANTHER" id="PTHR30349:SF64">
    <property type="entry name" value="PROPHAGE INTEGRASE INTD-RELATED"/>
    <property type="match status" value="1"/>
</dbReference>
<evidence type="ECO:0000313" key="9">
    <source>
        <dbReference type="EMBL" id="SFR15428.1"/>
    </source>
</evidence>
<evidence type="ECO:0000256" key="1">
    <source>
        <dbReference type="ARBA" id="ARBA00003283"/>
    </source>
</evidence>
<dbReference type="Gene3D" id="1.10.443.10">
    <property type="entry name" value="Intergrase catalytic core"/>
    <property type="match status" value="1"/>
</dbReference>
<evidence type="ECO:0000259" key="7">
    <source>
        <dbReference type="PROSITE" id="PS51898"/>
    </source>
</evidence>
<dbReference type="AlphaFoldDB" id="A0A1I6ED18"/>
<dbReference type="Pfam" id="PF00589">
    <property type="entry name" value="Phage_integrase"/>
    <property type="match status" value="1"/>
</dbReference>
<dbReference type="GO" id="GO:0006310">
    <property type="term" value="P:DNA recombination"/>
    <property type="evidence" value="ECO:0007669"/>
    <property type="project" value="UniProtKB-KW"/>
</dbReference>
<proteinExistence type="inferred from homology"/>
<accession>A0A1I6ED18</accession>
<dbReference type="PROSITE" id="PS51900">
    <property type="entry name" value="CB"/>
    <property type="match status" value="1"/>
</dbReference>
<dbReference type="Gene3D" id="1.10.150.130">
    <property type="match status" value="1"/>
</dbReference>
<dbReference type="InterPro" id="IPR011010">
    <property type="entry name" value="DNA_brk_join_enz"/>
</dbReference>
<sequence length="386" mass="44791">MPGHLEKRNKGSWTIVIETGRDPATGKRKRLYQAFKGTKKEAEKEMARLITEIEKGTYIDPSDMTFGQFATMWLDDYGKLKLAPTTYRRYKQIIDLRVVPWLGQIQLDKLKPIHLQQFYKKIIEGGRLDGREGQLSAGSIIYHQRVIHRILEAAYKQELIHRNVADLVELPLPEDDDEKEQVAILNSDQIKELEASLNSGQYYTLVFVGIRTGLRRGELLGLQWRDIDFDKGKLSVRRSLSYTKEKGIFTKLPKNKKSRRTIDISPEVINVLRKHRTKQKEKFLSKGIIQSENHYIFCQNDGQPLHPDTISSWFPKYLEDIGLPKLKFHCLRHTHASLLLSTGVDIKYISDRLGHSSIRITYDIYSHLIPEKEKEAVNKLEELLKN</sequence>
<dbReference type="PROSITE" id="PS51898">
    <property type="entry name" value="TYR_RECOMBINASE"/>
    <property type="match status" value="1"/>
</dbReference>
<dbReference type="GO" id="GO:0003677">
    <property type="term" value="F:DNA binding"/>
    <property type="evidence" value="ECO:0007669"/>
    <property type="project" value="UniProtKB-UniRule"/>
</dbReference>
<dbReference type="STRING" id="39060.SAMN05660706_13552"/>
<dbReference type="InterPro" id="IPR028259">
    <property type="entry name" value="AP2-like_int_N"/>
</dbReference>